<sequence length="613" mass="68447">MVFGCVKLCCVNPSNRKEKGNKRTAWRAFSLKELHAATNNFNYDNKLGEGGFGSVYWGQLWDGSQRMSRSVKQQCKRLAAGVKTDLVVVAVVEYRSDLGVAAAISVASVAIRSGRGELPPFLVKGSYKKLYDFFYNASGKILDEGEKTIIQSNVGTVTMSSMEQMELMKSVVYEMLRIDPPVPLQYGKAKKDLVIQSHDAGSQKFSTPPKKGEGDFPVPMSMEESIEAIQNLDTYPHIEQWWDRLRQWFSSILLNPLLNKIETSHTQVMQSAVRLGITITVNQVGSGSPSTAISTTVSPIYGSKEWQPAFKFDEDGMRHQLRATLVQAIDASMSKFPFENLQQPPQKNFSIPVMEECVDAITEHQRLHALMKGEWVKDCLLDWERRMKIAIGCAEGIAYLHHYATPHIIHRDIKASNVLLDSDFQAQVADFGFAKLIPEGASHVTTGVKGTLGYVAPEYAMFGKVSESCDVYSFGILLLELVCGKKPIEKLNVTMKRTITDWALPLVCQKKFNEVVDPNLNGKYVEEELKLLVLVALKCAQSQPEKRPTMLDVVKLLKGESKEKLADLENDELFRETSAGDHQEDGSEFISEEMEQKELKVVPQTEIEGSNGG</sequence>
<dbReference type="InterPro" id="IPR000719">
    <property type="entry name" value="Prot_kinase_dom"/>
</dbReference>
<dbReference type="EMBL" id="JAMYWD010000010">
    <property type="protein sequence ID" value="KAJ4959083.1"/>
    <property type="molecule type" value="Genomic_DNA"/>
</dbReference>
<evidence type="ECO:0000256" key="1">
    <source>
        <dbReference type="ARBA" id="ARBA00022679"/>
    </source>
</evidence>
<dbReference type="GO" id="GO:0005506">
    <property type="term" value="F:iron ion binding"/>
    <property type="evidence" value="ECO:0007669"/>
    <property type="project" value="InterPro"/>
</dbReference>
<organism evidence="7 8">
    <name type="scientific">Protea cynaroides</name>
    <dbReference type="NCBI Taxonomy" id="273540"/>
    <lineage>
        <taxon>Eukaryota</taxon>
        <taxon>Viridiplantae</taxon>
        <taxon>Streptophyta</taxon>
        <taxon>Embryophyta</taxon>
        <taxon>Tracheophyta</taxon>
        <taxon>Spermatophyta</taxon>
        <taxon>Magnoliopsida</taxon>
        <taxon>Proteales</taxon>
        <taxon>Proteaceae</taxon>
        <taxon>Protea</taxon>
    </lineage>
</organism>
<evidence type="ECO:0000313" key="7">
    <source>
        <dbReference type="EMBL" id="KAJ4959083.1"/>
    </source>
</evidence>
<dbReference type="GO" id="GO:0005524">
    <property type="term" value="F:ATP binding"/>
    <property type="evidence" value="ECO:0007669"/>
    <property type="project" value="UniProtKB-KW"/>
</dbReference>
<evidence type="ECO:0000259" key="6">
    <source>
        <dbReference type="PROSITE" id="PS50011"/>
    </source>
</evidence>
<keyword evidence="1" id="KW-0808">Transferase</keyword>
<evidence type="ECO:0000256" key="4">
    <source>
        <dbReference type="ARBA" id="ARBA00022840"/>
    </source>
</evidence>
<dbReference type="Gene3D" id="1.10.510.10">
    <property type="entry name" value="Transferase(Phosphotransferase) domain 1"/>
    <property type="match status" value="1"/>
</dbReference>
<dbReference type="GO" id="GO:0004672">
    <property type="term" value="F:protein kinase activity"/>
    <property type="evidence" value="ECO:0007669"/>
    <property type="project" value="InterPro"/>
</dbReference>
<evidence type="ECO:0000313" key="8">
    <source>
        <dbReference type="Proteomes" id="UP001141806"/>
    </source>
</evidence>
<dbReference type="Pfam" id="PF09786">
    <property type="entry name" value="CytochromB561_N"/>
    <property type="match status" value="1"/>
</dbReference>
<dbReference type="SMART" id="SM00220">
    <property type="entry name" value="S_TKc"/>
    <property type="match status" value="1"/>
</dbReference>
<feature type="domain" description="Protein kinase" evidence="6">
    <location>
        <begin position="205"/>
        <end position="565"/>
    </location>
</feature>
<comment type="caution">
    <text evidence="7">The sequence shown here is derived from an EMBL/GenBank/DDBJ whole genome shotgun (WGS) entry which is preliminary data.</text>
</comment>
<keyword evidence="2" id="KW-0547">Nucleotide-binding</keyword>
<dbReference type="InterPro" id="IPR001128">
    <property type="entry name" value="Cyt_P450"/>
</dbReference>
<keyword evidence="3" id="KW-0418">Kinase</keyword>
<dbReference type="SUPFAM" id="SSF56112">
    <property type="entry name" value="Protein kinase-like (PK-like)"/>
    <property type="match status" value="2"/>
</dbReference>
<proteinExistence type="predicted"/>
<dbReference type="GO" id="GO:0004497">
    <property type="term" value="F:monooxygenase activity"/>
    <property type="evidence" value="ECO:0007669"/>
    <property type="project" value="InterPro"/>
</dbReference>
<dbReference type="Pfam" id="PF07714">
    <property type="entry name" value="PK_Tyr_Ser-Thr"/>
    <property type="match status" value="1"/>
</dbReference>
<dbReference type="InterPro" id="IPR036396">
    <property type="entry name" value="Cyt_P450_sf"/>
</dbReference>
<gene>
    <name evidence="7" type="ORF">NE237_026194</name>
</gene>
<dbReference type="GO" id="GO:0020037">
    <property type="term" value="F:heme binding"/>
    <property type="evidence" value="ECO:0007669"/>
    <property type="project" value="InterPro"/>
</dbReference>
<dbReference type="FunFam" id="1.10.510.10:FF:000317">
    <property type="entry name" value="PTI1-like tyrosine-protein kinase At3g15890"/>
    <property type="match status" value="1"/>
</dbReference>
<dbReference type="InterPro" id="IPR052059">
    <property type="entry name" value="CR_Ser/Thr_kinase"/>
</dbReference>
<keyword evidence="8" id="KW-1185">Reference proteome</keyword>
<dbReference type="InterPro" id="IPR001245">
    <property type="entry name" value="Ser-Thr/Tyr_kinase_cat_dom"/>
</dbReference>
<feature type="region of interest" description="Disordered" evidence="5">
    <location>
        <begin position="569"/>
        <end position="613"/>
    </location>
</feature>
<protein>
    <recommendedName>
        <fullName evidence="6">Protein kinase domain-containing protein</fullName>
    </recommendedName>
</protein>
<dbReference type="PROSITE" id="PS50011">
    <property type="entry name" value="PROTEIN_KINASE_DOM"/>
    <property type="match status" value="1"/>
</dbReference>
<evidence type="ECO:0000256" key="2">
    <source>
        <dbReference type="ARBA" id="ARBA00022741"/>
    </source>
</evidence>
<dbReference type="Gene3D" id="1.10.630.10">
    <property type="entry name" value="Cytochrome P450"/>
    <property type="match status" value="1"/>
</dbReference>
<dbReference type="SUPFAM" id="SSF48264">
    <property type="entry name" value="Cytochrome P450"/>
    <property type="match status" value="1"/>
</dbReference>
<dbReference type="InterPro" id="IPR019176">
    <property type="entry name" value="Cytochrome_B561-rel"/>
</dbReference>
<dbReference type="InterPro" id="IPR011009">
    <property type="entry name" value="Kinase-like_dom_sf"/>
</dbReference>
<dbReference type="GO" id="GO:0016705">
    <property type="term" value="F:oxidoreductase activity, acting on paired donors, with incorporation or reduction of molecular oxygen"/>
    <property type="evidence" value="ECO:0007669"/>
    <property type="project" value="InterPro"/>
</dbReference>
<dbReference type="AlphaFoldDB" id="A0A9Q0H3S5"/>
<reference evidence="7" key="1">
    <citation type="journal article" date="2023" name="Plant J.">
        <title>The genome of the king protea, Protea cynaroides.</title>
        <authorList>
            <person name="Chang J."/>
            <person name="Duong T.A."/>
            <person name="Schoeman C."/>
            <person name="Ma X."/>
            <person name="Roodt D."/>
            <person name="Barker N."/>
            <person name="Li Z."/>
            <person name="Van de Peer Y."/>
            <person name="Mizrachi E."/>
        </authorList>
    </citation>
    <scope>NUCLEOTIDE SEQUENCE</scope>
    <source>
        <tissue evidence="7">Young leaves</tissue>
    </source>
</reference>
<dbReference type="PANTHER" id="PTHR47973">
    <property type="entry name" value="CYSTEINE-RICH RECEPTOR-LIKE PROTEIN KINASE 3"/>
    <property type="match status" value="1"/>
</dbReference>
<dbReference type="Gene3D" id="3.30.200.20">
    <property type="entry name" value="Phosphorylase Kinase, domain 1"/>
    <property type="match status" value="1"/>
</dbReference>
<evidence type="ECO:0000256" key="3">
    <source>
        <dbReference type="ARBA" id="ARBA00022777"/>
    </source>
</evidence>
<dbReference type="InterPro" id="IPR008271">
    <property type="entry name" value="Ser/Thr_kinase_AS"/>
</dbReference>
<dbReference type="Pfam" id="PF00067">
    <property type="entry name" value="p450"/>
    <property type="match status" value="1"/>
</dbReference>
<dbReference type="Proteomes" id="UP001141806">
    <property type="component" value="Unassembled WGS sequence"/>
</dbReference>
<feature type="compositionally biased region" description="Basic and acidic residues" evidence="5">
    <location>
        <begin position="569"/>
        <end position="585"/>
    </location>
</feature>
<keyword evidence="4" id="KW-0067">ATP-binding</keyword>
<name>A0A9Q0H3S5_9MAGN</name>
<dbReference type="PROSITE" id="PS00108">
    <property type="entry name" value="PROTEIN_KINASE_ST"/>
    <property type="match status" value="1"/>
</dbReference>
<dbReference type="OrthoDB" id="509821at2759"/>
<evidence type="ECO:0000256" key="5">
    <source>
        <dbReference type="SAM" id="MobiDB-lite"/>
    </source>
</evidence>
<accession>A0A9Q0H3S5</accession>